<evidence type="ECO:0000313" key="3">
    <source>
        <dbReference type="Proteomes" id="UP001472677"/>
    </source>
</evidence>
<evidence type="ECO:0000256" key="1">
    <source>
        <dbReference type="SAM" id="MobiDB-lite"/>
    </source>
</evidence>
<name>A0ABR2C3G1_9ROSI</name>
<protein>
    <submittedName>
        <fullName evidence="2">Uncharacterized protein</fullName>
    </submittedName>
</protein>
<reference evidence="2 3" key="1">
    <citation type="journal article" date="2024" name="G3 (Bethesda)">
        <title>Genome assembly of Hibiscus sabdariffa L. provides insights into metabolisms of medicinal natural products.</title>
        <authorList>
            <person name="Kim T."/>
        </authorList>
    </citation>
    <scope>NUCLEOTIDE SEQUENCE [LARGE SCALE GENOMIC DNA]</scope>
    <source>
        <strain evidence="2">TK-2024</strain>
        <tissue evidence="2">Old leaves</tissue>
    </source>
</reference>
<dbReference type="EMBL" id="JBBPBM010000068">
    <property type="protein sequence ID" value="KAK8513931.1"/>
    <property type="molecule type" value="Genomic_DNA"/>
</dbReference>
<feature type="region of interest" description="Disordered" evidence="1">
    <location>
        <begin position="167"/>
        <end position="186"/>
    </location>
</feature>
<keyword evidence="3" id="KW-1185">Reference proteome</keyword>
<dbReference type="Proteomes" id="UP001472677">
    <property type="component" value="Unassembled WGS sequence"/>
</dbReference>
<feature type="region of interest" description="Disordered" evidence="1">
    <location>
        <begin position="1"/>
        <end position="67"/>
    </location>
</feature>
<feature type="compositionally biased region" description="Basic and acidic residues" evidence="1">
    <location>
        <begin position="20"/>
        <end position="33"/>
    </location>
</feature>
<accession>A0ABR2C3G1</accession>
<feature type="compositionally biased region" description="Polar residues" evidence="1">
    <location>
        <begin position="35"/>
        <end position="47"/>
    </location>
</feature>
<gene>
    <name evidence="2" type="ORF">V6N12_037297</name>
</gene>
<organism evidence="2 3">
    <name type="scientific">Hibiscus sabdariffa</name>
    <name type="common">roselle</name>
    <dbReference type="NCBI Taxonomy" id="183260"/>
    <lineage>
        <taxon>Eukaryota</taxon>
        <taxon>Viridiplantae</taxon>
        <taxon>Streptophyta</taxon>
        <taxon>Embryophyta</taxon>
        <taxon>Tracheophyta</taxon>
        <taxon>Spermatophyta</taxon>
        <taxon>Magnoliopsida</taxon>
        <taxon>eudicotyledons</taxon>
        <taxon>Gunneridae</taxon>
        <taxon>Pentapetalae</taxon>
        <taxon>rosids</taxon>
        <taxon>malvids</taxon>
        <taxon>Malvales</taxon>
        <taxon>Malvaceae</taxon>
        <taxon>Malvoideae</taxon>
        <taxon>Hibiscus</taxon>
    </lineage>
</organism>
<comment type="caution">
    <text evidence="2">The sequence shown here is derived from an EMBL/GenBank/DDBJ whole genome shotgun (WGS) entry which is preliminary data.</text>
</comment>
<sequence length="232" mass="25891">MNVEFSTSSDKSRNHYKKHRQDEDPSDTGERPSPDATTMPTQPSSYKDTLLGDQNHINPSDEDFLDEEDIDLQEGDVTRGMEDGLVTINFSDRVHDLAVKSLEQTIVIKTLGRTVGYTTLKNKCLILLLKLPDDPQNQHLQLRPQCLGLGWLQKNDNAIRNLRKLLGEDPDSSPMMNNLADEPPKKSHDLVISASSKTVHAQESMTVDMHHDAHSVDVPARVSDAHGSTMSE</sequence>
<evidence type="ECO:0000313" key="2">
    <source>
        <dbReference type="EMBL" id="KAK8513931.1"/>
    </source>
</evidence>
<proteinExistence type="predicted"/>